<dbReference type="EMBL" id="JABZEC010000005">
    <property type="protein sequence ID" value="NVY96740.1"/>
    <property type="molecule type" value="Genomic_DNA"/>
</dbReference>
<sequence>MDYKSLVASVISAVQQEENPFAVFSRLLTLDGILKKEDALKTLGFKEKAIYKLLSENKTGMNDISLFIFHHNNKIEVRDGEAVLDKNDQLAAKFKFSKKYWTKICQDSTRRIDDEGKLALHLLKAKTNLNSVIDNIEFYLSHMAPIIYYVDEKVYSNFDYLSNLFTKRRRDQDKFLFPFLKTHALEQWSKEDIIFICFLDYLLSSGLQTRAEEFNGQQITITKLEKYLIEKHKTYLKMGVAEMDADFSSLSLLEKTEVLNREFKILSKNKIIYRDINGISLQKREAYLDALKLADSNIEVTKLQEMLCQRFNIKFNDDESYIRGIREYLAENIQNLRAAFLKLLEGELFLLTDAAHSDMAFSRFFSNIGQLLSLDKAKEYQKIIDLNPKNYFCYVVPGKNMLAKLPKLLVANINMAVTTRMLYNSWHYMPANFLNENLKMDKRDFYFSAVMADIANLDKYHHAGHVKMSINNTIRIPRSIRIHNKEYQALMDVRLMRQGDEEFSLSNLRVSFLYLHYLQILCQSLVNLVEEMKIDDFSLEQMSKELYSDQFDNLKGRLNK</sequence>
<dbReference type="AlphaFoldDB" id="A0A850R307"/>
<gene>
    <name evidence="1" type="ORF">HU830_06170</name>
</gene>
<protein>
    <submittedName>
        <fullName evidence="1">Uncharacterized protein</fullName>
    </submittedName>
</protein>
<proteinExistence type="predicted"/>
<evidence type="ECO:0000313" key="1">
    <source>
        <dbReference type="EMBL" id="NVY96740.1"/>
    </source>
</evidence>
<dbReference type="RefSeq" id="WP_176942904.1">
    <property type="nucleotide sequence ID" value="NZ_JABZEC010000005.1"/>
</dbReference>
<name>A0A850R307_9LACO</name>
<comment type="caution">
    <text evidence="1">The sequence shown here is derived from an EMBL/GenBank/DDBJ whole genome shotgun (WGS) entry which is preliminary data.</text>
</comment>
<evidence type="ECO:0000313" key="2">
    <source>
        <dbReference type="Proteomes" id="UP000563523"/>
    </source>
</evidence>
<keyword evidence="2" id="KW-1185">Reference proteome</keyword>
<dbReference type="Proteomes" id="UP000563523">
    <property type="component" value="Unassembled WGS sequence"/>
</dbReference>
<accession>A0A850R307</accession>
<reference evidence="1 2" key="1">
    <citation type="submission" date="2020-06" db="EMBL/GenBank/DDBJ databases">
        <authorList>
            <person name="Kang J."/>
        </authorList>
    </citation>
    <scope>NUCLEOTIDE SEQUENCE [LARGE SCALE GENOMIC DNA]</scope>
    <source>
        <strain evidence="1 2">DCY120</strain>
    </source>
</reference>
<organism evidence="1 2">
    <name type="scientific">Bombilactobacillus apium</name>
    <dbReference type="NCBI Taxonomy" id="2675299"/>
    <lineage>
        <taxon>Bacteria</taxon>
        <taxon>Bacillati</taxon>
        <taxon>Bacillota</taxon>
        <taxon>Bacilli</taxon>
        <taxon>Lactobacillales</taxon>
        <taxon>Lactobacillaceae</taxon>
        <taxon>Bombilactobacillus</taxon>
    </lineage>
</organism>